<evidence type="ECO:0000256" key="9">
    <source>
        <dbReference type="HAMAP-Rule" id="MF_01682"/>
    </source>
</evidence>
<dbReference type="CDD" id="cd02232">
    <property type="entry name" value="cupin_ARD"/>
    <property type="match status" value="1"/>
</dbReference>
<evidence type="ECO:0000256" key="4">
    <source>
        <dbReference type="ARBA" id="ARBA00022723"/>
    </source>
</evidence>
<feature type="site" description="May play a role in transmitting local conformational changes" evidence="9">
    <location>
        <position position="104"/>
    </location>
</feature>
<feature type="site" description="Important to generate the dianion" evidence="9">
    <location>
        <position position="107"/>
    </location>
</feature>
<proteinExistence type="inferred from homology"/>
<protein>
    <recommendedName>
        <fullName evidence="9">Acireductone dioxygenase</fullName>
    </recommendedName>
    <alternativeName>
        <fullName evidence="9">1,2-dihydroxy-3-keto-5-methylthiopentene dioxygenase</fullName>
        <shortName evidence="9">DHK-MTPene dioxygenase</shortName>
    </alternativeName>
    <alternativeName>
        <fullName evidence="9">Acireductone dioxygenase (Fe(2+)-requiring)</fullName>
        <shortName evidence="9">ARD'</shortName>
        <shortName evidence="9">Fe-ARD</shortName>
        <ecNumber evidence="9">1.13.11.54</ecNumber>
    </alternativeName>
    <alternativeName>
        <fullName evidence="9">Acireductone dioxygenase (Ni(2+)-requiring)</fullName>
        <shortName evidence="9">ARD</shortName>
        <shortName evidence="9">Ni-ARD</shortName>
        <ecNumber evidence="9">1.13.11.53</ecNumber>
    </alternativeName>
</protein>
<dbReference type="UniPathway" id="UPA00904">
    <property type="reaction ID" value="UER00878"/>
</dbReference>
<dbReference type="PANTHER" id="PTHR23418">
    <property type="entry name" value="ACIREDUCTONE DIOXYGENASE"/>
    <property type="match status" value="1"/>
</dbReference>
<keyword evidence="5 9" id="KW-0223">Dioxygenase</keyword>
<dbReference type="SUPFAM" id="SSF51182">
    <property type="entry name" value="RmlC-like cupins"/>
    <property type="match status" value="1"/>
</dbReference>
<reference evidence="10 11" key="1">
    <citation type="submission" date="2017-07" db="EMBL/GenBank/DDBJ databases">
        <title>Leptospira spp. isolated from tropical soils.</title>
        <authorList>
            <person name="Thibeaux R."/>
            <person name="Iraola G."/>
            <person name="Ferres I."/>
            <person name="Bierque E."/>
            <person name="Girault D."/>
            <person name="Soupe-Gilbert M.-E."/>
            <person name="Picardeau M."/>
            <person name="Goarant C."/>
        </authorList>
    </citation>
    <scope>NUCLEOTIDE SEQUENCE [LARGE SCALE GENOMIC DNA]</scope>
    <source>
        <strain evidence="10 11">MCA1-C-A1</strain>
    </source>
</reference>
<keyword evidence="11" id="KW-1185">Reference proteome</keyword>
<dbReference type="GO" id="GO:0005506">
    <property type="term" value="F:iron ion binding"/>
    <property type="evidence" value="ECO:0007669"/>
    <property type="project" value="UniProtKB-UniRule"/>
</dbReference>
<evidence type="ECO:0000256" key="8">
    <source>
        <dbReference type="ARBA" id="ARBA00023167"/>
    </source>
</evidence>
<dbReference type="GO" id="GO:0010309">
    <property type="term" value="F:acireductone dioxygenase [iron(II)-requiring] activity"/>
    <property type="evidence" value="ECO:0007669"/>
    <property type="project" value="UniProtKB-UniRule"/>
</dbReference>
<dbReference type="InterPro" id="IPR014710">
    <property type="entry name" value="RmlC-like_jellyroll"/>
</dbReference>
<dbReference type="Pfam" id="PF03079">
    <property type="entry name" value="ARD"/>
    <property type="match status" value="1"/>
</dbReference>
<dbReference type="InterPro" id="IPR011051">
    <property type="entry name" value="RmlC_Cupin_sf"/>
</dbReference>
<comment type="cofactor">
    <cofactor evidence="9">
        <name>Fe(2+)</name>
        <dbReference type="ChEBI" id="CHEBI:29033"/>
    </cofactor>
    <text evidence="9">Binds 1 Fe(2+) cation per monomer.</text>
</comment>
<comment type="cofactor">
    <cofactor evidence="9">
        <name>Ni(2+)</name>
        <dbReference type="ChEBI" id="CHEBI:49786"/>
    </cofactor>
    <text evidence="9">Binds 1 nickel ion per monomer.</text>
</comment>
<dbReference type="GO" id="GO:0016151">
    <property type="term" value="F:nickel cation binding"/>
    <property type="evidence" value="ECO:0007669"/>
    <property type="project" value="UniProtKB-UniRule"/>
</dbReference>
<dbReference type="OrthoDB" id="9795636at2"/>
<comment type="catalytic activity">
    <reaction evidence="1 9">
        <text>1,2-dihydroxy-5-(methylsulfanyl)pent-1-en-3-one + O2 = 4-methylsulfanyl-2-oxobutanoate + formate + 2 H(+)</text>
        <dbReference type="Rhea" id="RHEA:24504"/>
        <dbReference type="ChEBI" id="CHEBI:15378"/>
        <dbReference type="ChEBI" id="CHEBI:15379"/>
        <dbReference type="ChEBI" id="CHEBI:15740"/>
        <dbReference type="ChEBI" id="CHEBI:16723"/>
        <dbReference type="ChEBI" id="CHEBI:49252"/>
        <dbReference type="EC" id="1.13.11.54"/>
    </reaction>
</comment>
<dbReference type="GO" id="GO:0019284">
    <property type="term" value="P:L-methionine salvage from S-adenosylmethionine"/>
    <property type="evidence" value="ECO:0007669"/>
    <property type="project" value="InterPro"/>
</dbReference>
<evidence type="ECO:0000256" key="1">
    <source>
        <dbReference type="ARBA" id="ARBA00000428"/>
    </source>
</evidence>
<dbReference type="HAMAP" id="MF_01682">
    <property type="entry name" value="Salvage_MtnD"/>
    <property type="match status" value="1"/>
</dbReference>
<feature type="binding site" evidence="9">
    <location>
        <position position="101"/>
    </location>
    <ligand>
        <name>Fe(2+)</name>
        <dbReference type="ChEBI" id="CHEBI:29033"/>
    </ligand>
</feature>
<dbReference type="GO" id="GO:0019509">
    <property type="term" value="P:L-methionine salvage from methylthioadenosine"/>
    <property type="evidence" value="ECO:0007669"/>
    <property type="project" value="UniProtKB-UniRule"/>
</dbReference>
<comment type="caution">
    <text evidence="10">The sequence shown here is derived from an EMBL/GenBank/DDBJ whole genome shotgun (WGS) entry which is preliminary data.</text>
</comment>
<sequence>MATIIQKPGLPEIKDNTEVKSFLNKRGINYDHWPVPSSSHSLTDKLTLVDDEKEALLKNLDNRFETLKEKEGYQSRDLIVLHPQVPGLNEMLAKFDKVHYHTDDEVRYIVDGSGIFGFSLAGEKFLVRVEKDDFISVPKNTNHWFTLDENKRIKAVRYFQDMSGWVPNYVEETTALV</sequence>
<feature type="binding site" evidence="9">
    <location>
        <position position="105"/>
    </location>
    <ligand>
        <name>Fe(2+)</name>
        <dbReference type="ChEBI" id="CHEBI:29033"/>
    </ligand>
</feature>
<dbReference type="InterPro" id="IPR023956">
    <property type="entry name" value="ARD_bac"/>
</dbReference>
<name>A0A2M9XAK1_9LEPT</name>
<evidence type="ECO:0000256" key="2">
    <source>
        <dbReference type="ARBA" id="ARBA00022596"/>
    </source>
</evidence>
<keyword evidence="7 9" id="KW-0408">Iron</keyword>
<dbReference type="Proteomes" id="UP000232196">
    <property type="component" value="Unassembled WGS sequence"/>
</dbReference>
<comment type="function">
    <text evidence="9">Catalyzes 2 different reactions between oxygene and the acireductone 1,2-dihydroxy-3-keto-5-methylthiopentene (DHK-MTPene) depending upon the metal bound in the active site. Fe-containing acireductone dioxygenase (Fe-ARD) produces formate and 2-keto-4-methylthiobutyrate (KMTB), the alpha-ketoacid precursor of methionine in the methionine recycle pathway. Ni-containing acireductone dioxygenase (Ni-ARD) produces methylthiopropionate, carbon monoxide and formate, and does not lie on the methionine recycle pathway.</text>
</comment>
<feature type="binding site" evidence="9">
    <location>
        <position position="105"/>
    </location>
    <ligand>
        <name>Ni(2+)</name>
        <dbReference type="ChEBI" id="CHEBI:49786"/>
    </ligand>
</feature>
<feature type="binding site" evidence="9">
    <location>
        <position position="101"/>
    </location>
    <ligand>
        <name>Ni(2+)</name>
        <dbReference type="ChEBI" id="CHEBI:49786"/>
    </ligand>
</feature>
<keyword evidence="6 9" id="KW-0560">Oxidoreductase</keyword>
<dbReference type="AlphaFoldDB" id="A0A2M9XAK1"/>
<dbReference type="GO" id="GO:0010308">
    <property type="term" value="F:acireductone dioxygenase (Ni2+-requiring) activity"/>
    <property type="evidence" value="ECO:0007669"/>
    <property type="project" value="UniProtKB-UniRule"/>
</dbReference>
<gene>
    <name evidence="9" type="primary">mtnD</name>
    <name evidence="10" type="ORF">CH357_13675</name>
</gene>
<feature type="binding site" evidence="9">
    <location>
        <position position="99"/>
    </location>
    <ligand>
        <name>Ni(2+)</name>
        <dbReference type="ChEBI" id="CHEBI:49786"/>
    </ligand>
</feature>
<comment type="caution">
    <text evidence="9">Lacks conserved residue(s) required for the propagation of feature annotation.</text>
</comment>
<dbReference type="EC" id="1.13.11.54" evidence="9"/>
<feature type="binding site" evidence="9">
    <location>
        <position position="143"/>
    </location>
    <ligand>
        <name>Ni(2+)</name>
        <dbReference type="ChEBI" id="CHEBI:49786"/>
    </ligand>
</feature>
<evidence type="ECO:0000256" key="7">
    <source>
        <dbReference type="ARBA" id="ARBA00023004"/>
    </source>
</evidence>
<evidence type="ECO:0000313" key="10">
    <source>
        <dbReference type="EMBL" id="PJZ24639.1"/>
    </source>
</evidence>
<dbReference type="InterPro" id="IPR004313">
    <property type="entry name" value="ARD"/>
</dbReference>
<dbReference type="EC" id="1.13.11.53" evidence="9"/>
<keyword evidence="3 9" id="KW-0028">Amino-acid biosynthesis</keyword>
<feature type="binding site" evidence="9">
    <location>
        <position position="143"/>
    </location>
    <ligand>
        <name>Fe(2+)</name>
        <dbReference type="ChEBI" id="CHEBI:29033"/>
    </ligand>
</feature>
<comment type="subunit">
    <text evidence="9">Monomer.</text>
</comment>
<dbReference type="Gene3D" id="2.60.120.10">
    <property type="entry name" value="Jelly Rolls"/>
    <property type="match status" value="1"/>
</dbReference>
<dbReference type="EMBL" id="NPDN01000007">
    <property type="protein sequence ID" value="PJZ24639.1"/>
    <property type="molecule type" value="Genomic_DNA"/>
</dbReference>
<dbReference type="RefSeq" id="WP_100707339.1">
    <property type="nucleotide sequence ID" value="NZ_NPDL01000006.1"/>
</dbReference>
<evidence type="ECO:0000256" key="5">
    <source>
        <dbReference type="ARBA" id="ARBA00022964"/>
    </source>
</evidence>
<comment type="pathway">
    <text evidence="9">Amino-acid biosynthesis; L-methionine biosynthesis via salvage pathway; L-methionine from S-methyl-5-thio-alpha-D-ribose 1-phosphate: step 5/6.</text>
</comment>
<keyword evidence="4 9" id="KW-0479">Metal-binding</keyword>
<organism evidence="10 11">
    <name type="scientific">Leptospira hartskeerlii</name>
    <dbReference type="NCBI Taxonomy" id="2023177"/>
    <lineage>
        <taxon>Bacteria</taxon>
        <taxon>Pseudomonadati</taxon>
        <taxon>Spirochaetota</taxon>
        <taxon>Spirochaetia</taxon>
        <taxon>Leptospirales</taxon>
        <taxon>Leptospiraceae</taxon>
        <taxon>Leptospira</taxon>
    </lineage>
</organism>
<feature type="binding site" evidence="9">
    <location>
        <position position="99"/>
    </location>
    <ligand>
        <name>Fe(2+)</name>
        <dbReference type="ChEBI" id="CHEBI:29033"/>
    </ligand>
</feature>
<comment type="catalytic activity">
    <reaction evidence="9">
        <text>1,2-dihydroxy-5-(methylsulfanyl)pent-1-en-3-one + O2 = 3-(methylsulfanyl)propanoate + CO + formate + 2 H(+)</text>
        <dbReference type="Rhea" id="RHEA:14161"/>
        <dbReference type="ChEBI" id="CHEBI:15378"/>
        <dbReference type="ChEBI" id="CHEBI:15379"/>
        <dbReference type="ChEBI" id="CHEBI:15740"/>
        <dbReference type="ChEBI" id="CHEBI:17245"/>
        <dbReference type="ChEBI" id="CHEBI:49016"/>
        <dbReference type="ChEBI" id="CHEBI:49252"/>
        <dbReference type="EC" id="1.13.11.53"/>
    </reaction>
</comment>
<dbReference type="PANTHER" id="PTHR23418:SF0">
    <property type="entry name" value="ACIREDUCTONE DIOXYGENASE"/>
    <property type="match status" value="1"/>
</dbReference>
<evidence type="ECO:0000256" key="3">
    <source>
        <dbReference type="ARBA" id="ARBA00022605"/>
    </source>
</evidence>
<keyword evidence="2 9" id="KW-0533">Nickel</keyword>
<evidence type="ECO:0000313" key="11">
    <source>
        <dbReference type="Proteomes" id="UP000232196"/>
    </source>
</evidence>
<accession>A0A2M9XAK1</accession>
<keyword evidence="8 9" id="KW-0486">Methionine biosynthesis</keyword>
<evidence type="ECO:0000256" key="6">
    <source>
        <dbReference type="ARBA" id="ARBA00023002"/>
    </source>
</evidence>
<comment type="similarity">
    <text evidence="9">Belongs to the acireductone dioxygenase (ARD) family.</text>
</comment>